<dbReference type="GO" id="GO:0004105">
    <property type="term" value="F:choline-phosphate cytidylyltransferase activity"/>
    <property type="evidence" value="ECO:0007669"/>
    <property type="project" value="UniProtKB-EC"/>
</dbReference>
<feature type="domain" description="Cytidyltransferase-like" evidence="10">
    <location>
        <begin position="49"/>
        <end position="176"/>
    </location>
</feature>
<organism evidence="11 12">
    <name type="scientific">Ditylenchus dipsaci</name>
    <dbReference type="NCBI Taxonomy" id="166011"/>
    <lineage>
        <taxon>Eukaryota</taxon>
        <taxon>Metazoa</taxon>
        <taxon>Ecdysozoa</taxon>
        <taxon>Nematoda</taxon>
        <taxon>Chromadorea</taxon>
        <taxon>Rhabditida</taxon>
        <taxon>Tylenchina</taxon>
        <taxon>Tylenchomorpha</taxon>
        <taxon>Sphaerularioidea</taxon>
        <taxon>Anguinidae</taxon>
        <taxon>Anguininae</taxon>
        <taxon>Ditylenchus</taxon>
    </lineage>
</organism>
<dbReference type="AlphaFoldDB" id="A0A915E0T9"/>
<dbReference type="CDD" id="cd02174">
    <property type="entry name" value="CCT"/>
    <property type="match status" value="1"/>
</dbReference>
<dbReference type="Pfam" id="PF01467">
    <property type="entry name" value="CTP_transf_like"/>
    <property type="match status" value="1"/>
</dbReference>
<dbReference type="GO" id="GO:0031210">
    <property type="term" value="F:phosphatidylcholine binding"/>
    <property type="evidence" value="ECO:0007669"/>
    <property type="project" value="TreeGrafter"/>
</dbReference>
<evidence type="ECO:0000256" key="5">
    <source>
        <dbReference type="ARBA" id="ARBA00023098"/>
    </source>
</evidence>
<evidence type="ECO:0000256" key="8">
    <source>
        <dbReference type="ARBA" id="ARBA00025706"/>
    </source>
</evidence>
<dbReference type="EC" id="2.7.7.15" evidence="9"/>
<name>A0A915E0T9_9BILA</name>
<keyword evidence="5" id="KW-0443">Lipid metabolism</keyword>
<evidence type="ECO:0000256" key="2">
    <source>
        <dbReference type="ARBA" id="ARBA00022516"/>
    </source>
</evidence>
<keyword evidence="2" id="KW-0444">Lipid biosynthesis</keyword>
<keyword evidence="3" id="KW-0808">Transferase</keyword>
<evidence type="ECO:0000256" key="7">
    <source>
        <dbReference type="ARBA" id="ARBA00023264"/>
    </source>
</evidence>
<comment type="similarity">
    <text evidence="1">Belongs to the cytidylyltransferase family.</text>
</comment>
<dbReference type="InterPro" id="IPR045049">
    <property type="entry name" value="Pcy1-like"/>
</dbReference>
<protein>
    <recommendedName>
        <fullName evidence="9">choline-phosphate cytidylyltransferase</fullName>
        <ecNumber evidence="9">2.7.7.15</ecNumber>
    </recommendedName>
</protein>
<dbReference type="InterPro" id="IPR004821">
    <property type="entry name" value="Cyt_trans-like"/>
</dbReference>
<dbReference type="Gene3D" id="3.40.50.620">
    <property type="entry name" value="HUPs"/>
    <property type="match status" value="1"/>
</dbReference>
<evidence type="ECO:0000313" key="11">
    <source>
        <dbReference type="Proteomes" id="UP000887574"/>
    </source>
</evidence>
<keyword evidence="4" id="KW-0548">Nucleotidyltransferase</keyword>
<keyword evidence="6" id="KW-0594">Phospholipid biosynthesis</keyword>
<evidence type="ECO:0000256" key="1">
    <source>
        <dbReference type="ARBA" id="ARBA00010101"/>
    </source>
</evidence>
<comment type="pathway">
    <text evidence="8">Phospholipid metabolism; phosphatidylcholine biosynthesis; phosphatidylcholine from phosphocholine: step 1/2.</text>
</comment>
<sequence>MSACDAPAILSDEPEAVARRKVLTDWSPMSLSQLSSSLKKPLPRVVRIYADGVFDLFHNGHANQLRQAKTLLPNSYLIVGVCSDQDVLAFKGTRPVMTQEERCATVRHCRYVDEVYLAPPFYPTLDFVDAIKADFVAHDAIPYNSPESTDCYGPFKKAGRFLTTERTPFVSTTELLARIMDNYEMFKKRQEMRDKVPVCKTVVVTQGIP</sequence>
<dbReference type="SUPFAM" id="SSF52374">
    <property type="entry name" value="Nucleotidylyl transferase"/>
    <property type="match status" value="1"/>
</dbReference>
<dbReference type="InterPro" id="IPR014729">
    <property type="entry name" value="Rossmann-like_a/b/a_fold"/>
</dbReference>
<evidence type="ECO:0000256" key="3">
    <source>
        <dbReference type="ARBA" id="ARBA00022679"/>
    </source>
</evidence>
<dbReference type="NCBIfam" id="TIGR00125">
    <property type="entry name" value="cyt_tran_rel"/>
    <property type="match status" value="1"/>
</dbReference>
<dbReference type="PANTHER" id="PTHR10739:SF13">
    <property type="entry name" value="CHOLINE-PHOSPHATE CYTIDYLYLTRANSFERASE"/>
    <property type="match status" value="1"/>
</dbReference>
<dbReference type="InterPro" id="IPR041723">
    <property type="entry name" value="CCT"/>
</dbReference>
<evidence type="ECO:0000313" key="12">
    <source>
        <dbReference type="WBParaSite" id="jg25488"/>
    </source>
</evidence>
<reference evidence="12" key="1">
    <citation type="submission" date="2022-11" db="UniProtKB">
        <authorList>
            <consortium name="WormBaseParasite"/>
        </authorList>
    </citation>
    <scope>IDENTIFICATION</scope>
</reference>
<dbReference type="WBParaSite" id="jg25488">
    <property type="protein sequence ID" value="jg25488"/>
    <property type="gene ID" value="jg25488"/>
</dbReference>
<accession>A0A915E0T9</accession>
<proteinExistence type="inferred from homology"/>
<evidence type="ECO:0000256" key="4">
    <source>
        <dbReference type="ARBA" id="ARBA00022695"/>
    </source>
</evidence>
<evidence type="ECO:0000259" key="10">
    <source>
        <dbReference type="Pfam" id="PF01467"/>
    </source>
</evidence>
<dbReference type="PANTHER" id="PTHR10739">
    <property type="entry name" value="CYTIDYLYLTRANSFERASE"/>
    <property type="match status" value="1"/>
</dbReference>
<keyword evidence="7" id="KW-1208">Phospholipid metabolism</keyword>
<dbReference type="Proteomes" id="UP000887574">
    <property type="component" value="Unplaced"/>
</dbReference>
<evidence type="ECO:0000256" key="9">
    <source>
        <dbReference type="ARBA" id="ARBA00026101"/>
    </source>
</evidence>
<evidence type="ECO:0000256" key="6">
    <source>
        <dbReference type="ARBA" id="ARBA00023209"/>
    </source>
</evidence>
<keyword evidence="11" id="KW-1185">Reference proteome</keyword>